<dbReference type="GO" id="GO:0005829">
    <property type="term" value="C:cytosol"/>
    <property type="evidence" value="ECO:0007669"/>
    <property type="project" value="TreeGrafter"/>
</dbReference>
<dbReference type="HAMAP" id="MF_00211">
    <property type="entry name" value="TrpD"/>
    <property type="match status" value="1"/>
</dbReference>
<organism evidence="5">
    <name type="scientific">bioreactor metagenome</name>
    <dbReference type="NCBI Taxonomy" id="1076179"/>
    <lineage>
        <taxon>unclassified sequences</taxon>
        <taxon>metagenomes</taxon>
        <taxon>ecological metagenomes</taxon>
    </lineage>
</organism>
<reference evidence="5" key="1">
    <citation type="submission" date="2019-08" db="EMBL/GenBank/DDBJ databases">
        <authorList>
            <person name="Kucharzyk K."/>
            <person name="Murdoch R.W."/>
            <person name="Higgins S."/>
            <person name="Loffler F."/>
        </authorList>
    </citation>
    <scope>NUCLEOTIDE SEQUENCE</scope>
</reference>
<dbReference type="SUPFAM" id="SSF52418">
    <property type="entry name" value="Nucleoside phosphorylase/phosphoribosyltransferase catalytic domain"/>
    <property type="match status" value="1"/>
</dbReference>
<keyword evidence="2 5" id="KW-0808">Transferase</keyword>
<dbReference type="Pfam" id="PF00591">
    <property type="entry name" value="Glycos_transf_3"/>
    <property type="match status" value="1"/>
</dbReference>
<dbReference type="NCBIfam" id="TIGR01245">
    <property type="entry name" value="trpD"/>
    <property type="match status" value="1"/>
</dbReference>
<dbReference type="GO" id="GO:0004048">
    <property type="term" value="F:anthranilate phosphoribosyltransferase activity"/>
    <property type="evidence" value="ECO:0007669"/>
    <property type="project" value="UniProtKB-EC"/>
</dbReference>
<dbReference type="AlphaFoldDB" id="A0A644VQY6"/>
<dbReference type="PANTHER" id="PTHR43285">
    <property type="entry name" value="ANTHRANILATE PHOSPHORIBOSYLTRANSFERASE"/>
    <property type="match status" value="1"/>
</dbReference>
<proteinExistence type="inferred from homology"/>
<name>A0A644VQY6_9ZZZZ</name>
<sequence>MHKGMKQILYRLFEHQYLGKEEAREILQNMVAGKYTDTQIASLITVFLMRNISVEELAGFTDALLEMRVPVDLAEYKPLDIVGTGGDGKNTFNISTAACFVVAGAGYPVVKQGNYGATSVSGSSNVIEHHGVKFTADNDKLRASMDGCNMAYLHAPLFSSAMKAVAPIRKSLGVRTFFNMLGPLINPCRPAYQLLGVYNLPLLRLYSYSYQQSLANFAVVHSMDGYDEISLTAPFKVATATTEKVYTPEMLGLKRIDPTELYGGETPEEAALLFDRVLRNQCTDAQRDCVLINAAFAIRVIEPERSVESCLAIAHESLESGKTLATFKKFVALNS</sequence>
<dbReference type="Gene3D" id="3.40.1030.10">
    <property type="entry name" value="Nucleoside phosphorylase/phosphoribosyltransferase catalytic domain"/>
    <property type="match status" value="1"/>
</dbReference>
<dbReference type="InterPro" id="IPR035902">
    <property type="entry name" value="Nuc_phospho_transferase"/>
</dbReference>
<dbReference type="InterPro" id="IPR036320">
    <property type="entry name" value="Glycosyl_Trfase_fam3_N_dom_sf"/>
</dbReference>
<dbReference type="InterPro" id="IPR017459">
    <property type="entry name" value="Glycosyl_Trfase_fam3_N_dom"/>
</dbReference>
<evidence type="ECO:0000256" key="2">
    <source>
        <dbReference type="ARBA" id="ARBA00022679"/>
    </source>
</evidence>
<feature type="domain" description="Glycosyl transferase family 3 N-terminal" evidence="4">
    <location>
        <begin position="6"/>
        <end position="66"/>
    </location>
</feature>
<dbReference type="PANTHER" id="PTHR43285:SF2">
    <property type="entry name" value="ANTHRANILATE PHOSPHORIBOSYLTRANSFERASE"/>
    <property type="match status" value="1"/>
</dbReference>
<evidence type="ECO:0000256" key="1">
    <source>
        <dbReference type="ARBA" id="ARBA00022676"/>
    </source>
</evidence>
<dbReference type="EC" id="2.4.2.18" evidence="5"/>
<keyword evidence="1 5" id="KW-0328">Glycosyltransferase</keyword>
<gene>
    <name evidence="5" type="primary">trpD_11</name>
    <name evidence="5" type="ORF">SDC9_39945</name>
</gene>
<protein>
    <submittedName>
        <fullName evidence="5">Anthranilate phosphoribosyltransferase</fullName>
        <ecNumber evidence="5">2.4.2.18</ecNumber>
    </submittedName>
</protein>
<dbReference type="GO" id="GO:0000162">
    <property type="term" value="P:L-tryptophan biosynthetic process"/>
    <property type="evidence" value="ECO:0007669"/>
    <property type="project" value="InterPro"/>
</dbReference>
<dbReference type="EMBL" id="VSSQ01000403">
    <property type="protein sequence ID" value="MPL93798.1"/>
    <property type="molecule type" value="Genomic_DNA"/>
</dbReference>
<evidence type="ECO:0000259" key="3">
    <source>
        <dbReference type="Pfam" id="PF00591"/>
    </source>
</evidence>
<evidence type="ECO:0000313" key="5">
    <source>
        <dbReference type="EMBL" id="MPL93798.1"/>
    </source>
</evidence>
<dbReference type="SUPFAM" id="SSF47648">
    <property type="entry name" value="Nucleoside phosphorylase/phosphoribosyltransferase N-terminal domain"/>
    <property type="match status" value="1"/>
</dbReference>
<dbReference type="InterPro" id="IPR005940">
    <property type="entry name" value="Anthranilate_Pribosyl_Tfrase"/>
</dbReference>
<feature type="domain" description="Glycosyl transferase family 3" evidence="3">
    <location>
        <begin position="78"/>
        <end position="323"/>
    </location>
</feature>
<comment type="caution">
    <text evidence="5">The sequence shown here is derived from an EMBL/GenBank/DDBJ whole genome shotgun (WGS) entry which is preliminary data.</text>
</comment>
<dbReference type="InterPro" id="IPR000312">
    <property type="entry name" value="Glycosyl_Trfase_fam3"/>
</dbReference>
<dbReference type="Pfam" id="PF02885">
    <property type="entry name" value="Glycos_trans_3N"/>
    <property type="match status" value="1"/>
</dbReference>
<accession>A0A644VQY6</accession>
<dbReference type="Gene3D" id="1.20.970.10">
    <property type="entry name" value="Transferase, Pyrimidine Nucleoside Phosphorylase, Chain C"/>
    <property type="match status" value="1"/>
</dbReference>
<evidence type="ECO:0000259" key="4">
    <source>
        <dbReference type="Pfam" id="PF02885"/>
    </source>
</evidence>